<keyword evidence="2" id="KW-1185">Reference proteome</keyword>
<protein>
    <submittedName>
        <fullName evidence="1">Hsp70 family chaperone</fullName>
    </submittedName>
</protein>
<dbReference type="SUPFAM" id="SSF53067">
    <property type="entry name" value="Actin-like ATPase domain"/>
    <property type="match status" value="2"/>
</dbReference>
<gene>
    <name evidence="1" type="ORF">FALBO_14763</name>
</gene>
<dbReference type="CDD" id="cd10170">
    <property type="entry name" value="ASKHA_NBD_HSP70"/>
    <property type="match status" value="1"/>
</dbReference>
<accession>A0A8H4KYA5</accession>
<evidence type="ECO:0000313" key="2">
    <source>
        <dbReference type="Proteomes" id="UP000554235"/>
    </source>
</evidence>
<dbReference type="Gene3D" id="3.30.420.40">
    <property type="match status" value="1"/>
</dbReference>
<comment type="caution">
    <text evidence="1">The sequence shown here is derived from an EMBL/GenBank/DDBJ whole genome shotgun (WGS) entry which is preliminary data.</text>
</comment>
<dbReference type="PANTHER" id="PTHR14187:SF5">
    <property type="entry name" value="HEAT SHOCK 70 KDA PROTEIN 12A"/>
    <property type="match status" value="1"/>
</dbReference>
<dbReference type="PANTHER" id="PTHR14187">
    <property type="entry name" value="ALPHA KINASE/ELONGATION FACTOR 2 KINASE"/>
    <property type="match status" value="1"/>
</dbReference>
<dbReference type="OrthoDB" id="2963168at2759"/>
<dbReference type="PRINTS" id="PR00301">
    <property type="entry name" value="HEATSHOCK70"/>
</dbReference>
<dbReference type="EMBL" id="JAADYS010002441">
    <property type="protein sequence ID" value="KAF4458501.1"/>
    <property type="molecule type" value="Genomic_DNA"/>
</dbReference>
<name>A0A8H4KYA5_9HYPO</name>
<organism evidence="1 2">
    <name type="scientific">Fusarium albosuccineum</name>
    <dbReference type="NCBI Taxonomy" id="1237068"/>
    <lineage>
        <taxon>Eukaryota</taxon>
        <taxon>Fungi</taxon>
        <taxon>Dikarya</taxon>
        <taxon>Ascomycota</taxon>
        <taxon>Pezizomycotina</taxon>
        <taxon>Sordariomycetes</taxon>
        <taxon>Hypocreomycetidae</taxon>
        <taxon>Hypocreales</taxon>
        <taxon>Nectriaceae</taxon>
        <taxon>Fusarium</taxon>
        <taxon>Fusarium decemcellulare species complex</taxon>
    </lineage>
</organism>
<proteinExistence type="predicted"/>
<evidence type="ECO:0000313" key="1">
    <source>
        <dbReference type="EMBL" id="KAF4458501.1"/>
    </source>
</evidence>
<reference evidence="1 2" key="1">
    <citation type="submission" date="2020-01" db="EMBL/GenBank/DDBJ databases">
        <title>Identification and distribution of gene clusters putatively required for synthesis of sphingolipid metabolism inhibitors in phylogenetically diverse species of the filamentous fungus Fusarium.</title>
        <authorList>
            <person name="Kim H.-S."/>
            <person name="Busman M."/>
            <person name="Brown D.W."/>
            <person name="Divon H."/>
            <person name="Uhlig S."/>
            <person name="Proctor R.H."/>
        </authorList>
    </citation>
    <scope>NUCLEOTIDE SEQUENCE [LARGE SCALE GENOMIC DNA]</scope>
    <source>
        <strain evidence="1 2">NRRL 20459</strain>
    </source>
</reference>
<dbReference type="AlphaFoldDB" id="A0A8H4KYA5"/>
<dbReference type="Proteomes" id="UP000554235">
    <property type="component" value="Unassembled WGS sequence"/>
</dbReference>
<dbReference type="InterPro" id="IPR043129">
    <property type="entry name" value="ATPase_NBD"/>
</dbReference>
<sequence length="617" mass="68733">MGRAKNYPSRRRWNRPAEAGNDTLVIGIDFGTTYCGVAWATAADFDREKVNFIMSWPGTGREEGKAPTELFYEDGQTSWGFDIPLDVEPIRWFKLLLLKDEDLQQEIRESEFVLRSRKALRKLGKSPVDVIADYLGVLWGHIQDTIIKSRGKSVVNALTFHVVLTVPAIWKQYARQDMEKAARQAGIMDPRFVGPTQLTFAPEPEAAALSTLFERGDESKAGDVYIICDAGGGTVDLITYEIESIEPIRMREAAEGTGGLCGGIFIDEAFQELCQNRLGRRWDHLSQAGIKDIMKGEWERSIKPQFTPENKQKEYIVAVPAEAFGGKGLDDATKDPPIKKGRIHFKGSHLQNAFTGVFSQILELIEAQKKKTVDQGLQVTGIILVGGLGGSPYLYRYLCDEMAHTNISVLQSGGIGPRTAICHGAVFKGFLESGSNEATKTGQNRAAKLIQITSTISRASFGVSFHTRFIPGKHLEEDKYWDDDWGEDRAGNQMEWYIKKGECVSNKNPVSHEYARVFSKDWNGRYTEEIYQCEDSEPPGRLMPSVTKIGQFECALLDECDPGPELYDHKTSNGMKQKLNYKVEMIPTGATVDFAVICNGARIGNTSLKVCSDSYIS</sequence>